<dbReference type="PANTHER" id="PTHR43415">
    <property type="entry name" value="SPERMIDINE N(1)-ACETYLTRANSFERASE"/>
    <property type="match status" value="1"/>
</dbReference>
<name>A0ABW2U316_9BACT</name>
<evidence type="ECO:0000259" key="1">
    <source>
        <dbReference type="PROSITE" id="PS51186"/>
    </source>
</evidence>
<dbReference type="Gene3D" id="3.40.630.30">
    <property type="match status" value="1"/>
</dbReference>
<keyword evidence="3" id="KW-1185">Reference proteome</keyword>
<evidence type="ECO:0000313" key="3">
    <source>
        <dbReference type="Proteomes" id="UP001596513"/>
    </source>
</evidence>
<dbReference type="CDD" id="cd04301">
    <property type="entry name" value="NAT_SF"/>
    <property type="match status" value="1"/>
</dbReference>
<comment type="caution">
    <text evidence="2">The sequence shown here is derived from an EMBL/GenBank/DDBJ whole genome shotgun (WGS) entry which is preliminary data.</text>
</comment>
<keyword evidence="2" id="KW-0808">Transferase</keyword>
<dbReference type="GO" id="GO:0016746">
    <property type="term" value="F:acyltransferase activity"/>
    <property type="evidence" value="ECO:0007669"/>
    <property type="project" value="UniProtKB-KW"/>
</dbReference>
<keyword evidence="2" id="KW-0012">Acyltransferase</keyword>
<dbReference type="InterPro" id="IPR016181">
    <property type="entry name" value="Acyl_CoA_acyltransferase"/>
</dbReference>
<dbReference type="PANTHER" id="PTHR43415:SF3">
    <property type="entry name" value="GNAT-FAMILY ACETYLTRANSFERASE"/>
    <property type="match status" value="1"/>
</dbReference>
<feature type="domain" description="N-acetyltransferase" evidence="1">
    <location>
        <begin position="15"/>
        <end position="180"/>
    </location>
</feature>
<dbReference type="Proteomes" id="UP001596513">
    <property type="component" value="Unassembled WGS sequence"/>
</dbReference>
<evidence type="ECO:0000313" key="2">
    <source>
        <dbReference type="EMBL" id="MFC7667434.1"/>
    </source>
</evidence>
<reference evidence="3" key="1">
    <citation type="journal article" date="2019" name="Int. J. Syst. Evol. Microbiol.">
        <title>The Global Catalogue of Microorganisms (GCM) 10K type strain sequencing project: providing services to taxonomists for standard genome sequencing and annotation.</title>
        <authorList>
            <consortium name="The Broad Institute Genomics Platform"/>
            <consortium name="The Broad Institute Genome Sequencing Center for Infectious Disease"/>
            <person name="Wu L."/>
            <person name="Ma J."/>
        </authorList>
    </citation>
    <scope>NUCLEOTIDE SEQUENCE [LARGE SCALE GENOMIC DNA]</scope>
    <source>
        <strain evidence="3">JCM 19635</strain>
    </source>
</reference>
<accession>A0ABW2U316</accession>
<dbReference type="SUPFAM" id="SSF55729">
    <property type="entry name" value="Acyl-CoA N-acyltransferases (Nat)"/>
    <property type="match status" value="1"/>
</dbReference>
<proteinExistence type="predicted"/>
<dbReference type="InterPro" id="IPR000182">
    <property type="entry name" value="GNAT_dom"/>
</dbReference>
<dbReference type="EC" id="2.3.-.-" evidence="2"/>
<dbReference type="EMBL" id="JBHTEK010000001">
    <property type="protein sequence ID" value="MFC7667434.1"/>
    <property type="molecule type" value="Genomic_DNA"/>
</dbReference>
<sequence>MPTASAPQPAQRNAVFLRALEPEDLEFLFALENDPDIWGVSDTLAPVSRTALREYLLHASADLYVVRQLRLVVTTEISSAPVGVVDLFEYDPLHQRAGIGITILASERRHGYARQALELMKNHARHVLRLHQVYATVGMGNAPSMRLFRAAGFRRVGTRQAWLRTATGWQDAVEWQCLLEAEQS</sequence>
<organism evidence="2 3">
    <name type="scientific">Hymenobacter humi</name>
    <dbReference type="NCBI Taxonomy" id="1411620"/>
    <lineage>
        <taxon>Bacteria</taxon>
        <taxon>Pseudomonadati</taxon>
        <taxon>Bacteroidota</taxon>
        <taxon>Cytophagia</taxon>
        <taxon>Cytophagales</taxon>
        <taxon>Hymenobacteraceae</taxon>
        <taxon>Hymenobacter</taxon>
    </lineage>
</organism>
<dbReference type="PROSITE" id="PS51186">
    <property type="entry name" value="GNAT"/>
    <property type="match status" value="1"/>
</dbReference>
<protein>
    <submittedName>
        <fullName evidence="2">GNAT family N-acetyltransferase</fullName>
        <ecNumber evidence="2">2.3.-.-</ecNumber>
    </submittedName>
</protein>
<gene>
    <name evidence="2" type="ORF">ACFQT0_08555</name>
</gene>
<dbReference type="Pfam" id="PF13302">
    <property type="entry name" value="Acetyltransf_3"/>
    <property type="match status" value="1"/>
</dbReference>
<dbReference type="RefSeq" id="WP_380201950.1">
    <property type="nucleotide sequence ID" value="NZ_JBHTEK010000001.1"/>
</dbReference>